<dbReference type="Proteomes" id="UP000266723">
    <property type="component" value="Unassembled WGS sequence"/>
</dbReference>
<dbReference type="EMBL" id="QGKV02000299">
    <property type="protein sequence ID" value="KAF3592850.1"/>
    <property type="molecule type" value="Genomic_DNA"/>
</dbReference>
<name>A0ABQ7E855_BRACR</name>
<evidence type="ECO:0000256" key="1">
    <source>
        <dbReference type="SAM" id="Phobius"/>
    </source>
</evidence>
<evidence type="ECO:0000313" key="2">
    <source>
        <dbReference type="EMBL" id="KAF3592850.1"/>
    </source>
</evidence>
<reference evidence="2 3" key="1">
    <citation type="journal article" date="2020" name="BMC Genomics">
        <title>Intraspecific diversification of the crop wild relative Brassica cretica Lam. using demographic model selection.</title>
        <authorList>
            <person name="Kioukis A."/>
            <person name="Michalopoulou V.A."/>
            <person name="Briers L."/>
            <person name="Pirintsos S."/>
            <person name="Studholme D.J."/>
            <person name="Pavlidis P."/>
            <person name="Sarris P.F."/>
        </authorList>
    </citation>
    <scope>NUCLEOTIDE SEQUENCE [LARGE SCALE GENOMIC DNA]</scope>
    <source>
        <strain evidence="3">cv. PFS-1207/04</strain>
    </source>
</reference>
<keyword evidence="3" id="KW-1185">Reference proteome</keyword>
<dbReference type="PANTHER" id="PTHR36761">
    <property type="entry name" value="ORF03 PROTEIN"/>
    <property type="match status" value="1"/>
</dbReference>
<protein>
    <submittedName>
        <fullName evidence="2">Uncharacterized protein</fullName>
    </submittedName>
</protein>
<organism evidence="2 3">
    <name type="scientific">Brassica cretica</name>
    <name type="common">Mustard</name>
    <dbReference type="NCBI Taxonomy" id="69181"/>
    <lineage>
        <taxon>Eukaryota</taxon>
        <taxon>Viridiplantae</taxon>
        <taxon>Streptophyta</taxon>
        <taxon>Embryophyta</taxon>
        <taxon>Tracheophyta</taxon>
        <taxon>Spermatophyta</taxon>
        <taxon>Magnoliopsida</taxon>
        <taxon>eudicotyledons</taxon>
        <taxon>Gunneridae</taxon>
        <taxon>Pentapetalae</taxon>
        <taxon>rosids</taxon>
        <taxon>malvids</taxon>
        <taxon>Brassicales</taxon>
        <taxon>Brassicaceae</taxon>
        <taxon>Brassiceae</taxon>
        <taxon>Brassica</taxon>
    </lineage>
</organism>
<keyword evidence="1" id="KW-0812">Transmembrane</keyword>
<sequence length="92" mass="10575">MVAESDESFMKPFSSHAPYLHQFYAVTWSDKERDKNRRMNESTTNQLNSSEDILGKLLVWRPTNGYGEEPDLLAILTLWFGLVGAALLLKRQ</sequence>
<feature type="transmembrane region" description="Helical" evidence="1">
    <location>
        <begin position="72"/>
        <end position="89"/>
    </location>
</feature>
<evidence type="ECO:0000313" key="3">
    <source>
        <dbReference type="Proteomes" id="UP000266723"/>
    </source>
</evidence>
<proteinExistence type="predicted"/>
<keyword evidence="1" id="KW-0472">Membrane</keyword>
<keyword evidence="1" id="KW-1133">Transmembrane helix</keyword>
<accession>A0ABQ7E855</accession>
<gene>
    <name evidence="2" type="ORF">DY000_02025334</name>
</gene>
<comment type="caution">
    <text evidence="2">The sequence shown here is derived from an EMBL/GenBank/DDBJ whole genome shotgun (WGS) entry which is preliminary data.</text>
</comment>
<dbReference type="PANTHER" id="PTHR36761:SF2">
    <property type="entry name" value="ORF03 PROTEIN"/>
    <property type="match status" value="1"/>
</dbReference>